<dbReference type="OrthoDB" id="284357at2759"/>
<name>A0A9C6S8W4_BOMTE</name>
<dbReference type="GO" id="GO:0043240">
    <property type="term" value="C:Fanconi anaemia nuclear complex"/>
    <property type="evidence" value="ECO:0007669"/>
    <property type="project" value="InterPro"/>
</dbReference>
<dbReference type="InterPro" id="IPR035428">
    <property type="entry name" value="FANCF"/>
</dbReference>
<dbReference type="RefSeq" id="XP_048264043.1">
    <property type="nucleotide sequence ID" value="XM_048408086.1"/>
</dbReference>
<protein>
    <submittedName>
        <fullName evidence="2">Uncharacterized protein LOC100650963 isoform X1</fullName>
    </submittedName>
</protein>
<sequence length="317" mass="36956">MSEADFLDVLKMFNTFLVLIENPRVSQETSIENVIKAFQCAQFIEVTIAKAYEIGKENVLDNNLHSHWLKESRSNLYKCSELKNACDKLLEIYLKDTNISTDIVDEFLKLYIQYCGNERFNDFLKRILVNGICTNIVIESLEKLGVSALDMQDEALVISWESLISNGNEYEVLECIHKMINDGFHSKLVHFAANLHNNSKSKELIVQILSNRLVHNDTNVCLALTKVKQKLLWKLMQKYSEFYTNFLDSIFYFARHMKQVENQWISNCEFKYEHLVKVIEVLLNGPTEISEIMYNRMKLVKTHPNGTIWHKIEKDIG</sequence>
<dbReference type="Proteomes" id="UP000835206">
    <property type="component" value="Chromosome 8"/>
</dbReference>
<evidence type="ECO:0000313" key="2">
    <source>
        <dbReference type="RefSeq" id="XP_048264043.1"/>
    </source>
</evidence>
<reference evidence="2" key="1">
    <citation type="submission" date="2025-08" db="UniProtKB">
        <authorList>
            <consortium name="RefSeq"/>
        </authorList>
    </citation>
    <scope>IDENTIFICATION</scope>
</reference>
<accession>A0A9C6S8W4</accession>
<organism evidence="1 2">
    <name type="scientific">Bombus terrestris</name>
    <name type="common">Buff-tailed bumblebee</name>
    <name type="synonym">Apis terrestris</name>
    <dbReference type="NCBI Taxonomy" id="30195"/>
    <lineage>
        <taxon>Eukaryota</taxon>
        <taxon>Metazoa</taxon>
        <taxon>Ecdysozoa</taxon>
        <taxon>Arthropoda</taxon>
        <taxon>Hexapoda</taxon>
        <taxon>Insecta</taxon>
        <taxon>Pterygota</taxon>
        <taxon>Neoptera</taxon>
        <taxon>Endopterygota</taxon>
        <taxon>Hymenoptera</taxon>
        <taxon>Apocrita</taxon>
        <taxon>Aculeata</taxon>
        <taxon>Apoidea</taxon>
        <taxon>Anthophila</taxon>
        <taxon>Apidae</taxon>
        <taxon>Bombus</taxon>
        <taxon>Bombus</taxon>
    </lineage>
</organism>
<dbReference type="InterPro" id="IPR038505">
    <property type="entry name" value="FANCF_C_sf"/>
</dbReference>
<evidence type="ECO:0000313" key="1">
    <source>
        <dbReference type="Proteomes" id="UP000835206"/>
    </source>
</evidence>
<gene>
    <name evidence="2" type="primary">LOC100650963</name>
</gene>
<keyword evidence="1" id="KW-1185">Reference proteome</keyword>
<proteinExistence type="predicted"/>
<dbReference type="Gene3D" id="1.25.40.490">
    <property type="match status" value="1"/>
</dbReference>
<dbReference type="AlphaFoldDB" id="A0A9C6S8W4"/>
<dbReference type="Pfam" id="PF11107">
    <property type="entry name" value="FANCF"/>
    <property type="match status" value="1"/>
</dbReference>
<dbReference type="CTD" id="51569"/>
<dbReference type="GeneID" id="100650963"/>
<dbReference type="GO" id="GO:0036297">
    <property type="term" value="P:interstrand cross-link repair"/>
    <property type="evidence" value="ECO:0007669"/>
    <property type="project" value="InterPro"/>
</dbReference>